<accession>A0AAF1BNY9</accession>
<dbReference type="AlphaFoldDB" id="A0AAF1BNY9"/>
<sequence length="565" mass="63591">MSSSHTLHSDEEEFMLFIDSHAYMDETMAEECLELRIAINEFWTFYRRINTHLPNNMWEIPHSTDLANAIEAYFNTRLQYGPEEKASTVRRWALCVLCLAEYHILGGDPETNGVRAAFDGVTPSGEDSLGQLIVKQVVPIIIRRHRLPDRPERLEFYGPSEATLVVRHLESEVLANPKDAVELLQMKALNQLCLSVGPRTCSLLESSYAFMRCGNTRKFLSHGCLTIHQDPRNYYTVEVNVEHLKLYDGTVDTSVNFSPRIPPVTKPGNLLLEFASSLIPLAIHRKSLYTVRKGTKHFFHTLEDFRDATDKTFYLSEPHFPFFREVDEHGQLSNEALSYDTAAKHTEITALCINLPASKLKNYRTYVGDLADSVWGSKTQYLVINLGTPGDAGPASTSIADIPVAAAVLEEYDLLPKDTHEKIMCRLGMLHKNDSPAVSAVSRIHLGTKRRSAYTKMSDTGNRSALQRIHEFRQVGTIDEHNDSQTVVGCLREAPPFLVATGSHGYKTLDSEINALWPRGRPPTTDPLASFWPSSKPDDSADSIGAMRFEYMKKQLAYLQSADPR</sequence>
<dbReference type="Proteomes" id="UP000827549">
    <property type="component" value="Chromosome 6"/>
</dbReference>
<protein>
    <submittedName>
        <fullName evidence="1">Uncharacterized protein</fullName>
    </submittedName>
</protein>
<name>A0AAF1BNY9_9TREE</name>
<reference evidence="1" key="1">
    <citation type="submission" date="2023-10" db="EMBL/GenBank/DDBJ databases">
        <authorList>
            <person name="Noh H."/>
        </authorList>
    </citation>
    <scope>NUCLEOTIDE SEQUENCE</scope>
    <source>
        <strain evidence="1">DUCC4014</strain>
    </source>
</reference>
<gene>
    <name evidence="1" type="ORF">LOC62_06G008396</name>
</gene>
<keyword evidence="2" id="KW-1185">Reference proteome</keyword>
<dbReference type="EMBL" id="CP086719">
    <property type="protein sequence ID" value="WOO84885.1"/>
    <property type="molecule type" value="Genomic_DNA"/>
</dbReference>
<evidence type="ECO:0000313" key="1">
    <source>
        <dbReference type="EMBL" id="WOO84885.1"/>
    </source>
</evidence>
<evidence type="ECO:0000313" key="2">
    <source>
        <dbReference type="Proteomes" id="UP000827549"/>
    </source>
</evidence>
<organism evidence="1 2">
    <name type="scientific">Vanrija pseudolonga</name>
    <dbReference type="NCBI Taxonomy" id="143232"/>
    <lineage>
        <taxon>Eukaryota</taxon>
        <taxon>Fungi</taxon>
        <taxon>Dikarya</taxon>
        <taxon>Basidiomycota</taxon>
        <taxon>Agaricomycotina</taxon>
        <taxon>Tremellomycetes</taxon>
        <taxon>Trichosporonales</taxon>
        <taxon>Trichosporonaceae</taxon>
        <taxon>Vanrija</taxon>
    </lineage>
</organism>
<dbReference type="GeneID" id="87811562"/>
<dbReference type="RefSeq" id="XP_062630911.1">
    <property type="nucleotide sequence ID" value="XM_062774927.1"/>
</dbReference>
<proteinExistence type="predicted"/>